<name>A0A1Y1WUI5_9FUNG</name>
<comment type="caution">
    <text evidence="3">The sequence shown here is derived from an EMBL/GenBank/DDBJ whole genome shotgun (WGS) entry which is preliminary data.</text>
</comment>
<dbReference type="InParanoid" id="A0A1Y1WUI5"/>
<gene>
    <name evidence="3" type="ORF">K493DRAFT_321452</name>
</gene>
<feature type="transmembrane region" description="Helical" evidence="2">
    <location>
        <begin position="12"/>
        <end position="29"/>
    </location>
</feature>
<proteinExistence type="predicted"/>
<feature type="region of interest" description="Disordered" evidence="1">
    <location>
        <begin position="58"/>
        <end position="91"/>
    </location>
</feature>
<keyword evidence="4" id="KW-1185">Reference proteome</keyword>
<dbReference type="Proteomes" id="UP000193498">
    <property type="component" value="Unassembled WGS sequence"/>
</dbReference>
<evidence type="ECO:0000313" key="4">
    <source>
        <dbReference type="Proteomes" id="UP000193498"/>
    </source>
</evidence>
<keyword evidence="2" id="KW-0812">Transmembrane</keyword>
<accession>A0A1Y1WUI5</accession>
<reference evidence="3 4" key="1">
    <citation type="submission" date="2016-07" db="EMBL/GenBank/DDBJ databases">
        <title>Pervasive Adenine N6-methylation of Active Genes in Fungi.</title>
        <authorList>
            <consortium name="DOE Joint Genome Institute"/>
            <person name="Mondo S.J."/>
            <person name="Dannebaum R.O."/>
            <person name="Kuo R.C."/>
            <person name="Labutti K."/>
            <person name="Haridas S."/>
            <person name="Kuo A."/>
            <person name="Salamov A."/>
            <person name="Ahrendt S.R."/>
            <person name="Lipzen A."/>
            <person name="Sullivan W."/>
            <person name="Andreopoulos W.B."/>
            <person name="Clum A."/>
            <person name="Lindquist E."/>
            <person name="Daum C."/>
            <person name="Ramamoorthy G.K."/>
            <person name="Gryganskyi A."/>
            <person name="Culley D."/>
            <person name="Magnuson J.K."/>
            <person name="James T.Y."/>
            <person name="O'Malley M.A."/>
            <person name="Stajich J.E."/>
            <person name="Spatafora J.W."/>
            <person name="Visel A."/>
            <person name="Grigoriev I.V."/>
        </authorList>
    </citation>
    <scope>NUCLEOTIDE SEQUENCE [LARGE SCALE GENOMIC DNA]</scope>
    <source>
        <strain evidence="3 4">CBS 931.73</strain>
    </source>
</reference>
<dbReference type="EMBL" id="MCFE01000902">
    <property type="protein sequence ID" value="ORX77065.1"/>
    <property type="molecule type" value="Genomic_DNA"/>
</dbReference>
<evidence type="ECO:0000256" key="1">
    <source>
        <dbReference type="SAM" id="MobiDB-lite"/>
    </source>
</evidence>
<sequence length="91" mass="10897">MLNISFSNPIDVAATLLILAIWFFGRPYLKRYLENDVKREQTRLKQQMEEQERFYKEQLAKETETHEVPKLTDEESKEFSEETPLTDKKTN</sequence>
<evidence type="ECO:0000313" key="3">
    <source>
        <dbReference type="EMBL" id="ORX77065.1"/>
    </source>
</evidence>
<keyword evidence="2" id="KW-1133">Transmembrane helix</keyword>
<dbReference type="AlphaFoldDB" id="A0A1Y1WUI5"/>
<keyword evidence="2" id="KW-0472">Membrane</keyword>
<protein>
    <submittedName>
        <fullName evidence="3">Uncharacterized protein</fullName>
    </submittedName>
</protein>
<organism evidence="3 4">
    <name type="scientific">Basidiobolus meristosporus CBS 931.73</name>
    <dbReference type="NCBI Taxonomy" id="1314790"/>
    <lineage>
        <taxon>Eukaryota</taxon>
        <taxon>Fungi</taxon>
        <taxon>Fungi incertae sedis</taxon>
        <taxon>Zoopagomycota</taxon>
        <taxon>Entomophthoromycotina</taxon>
        <taxon>Basidiobolomycetes</taxon>
        <taxon>Basidiobolales</taxon>
        <taxon>Basidiobolaceae</taxon>
        <taxon>Basidiobolus</taxon>
    </lineage>
</organism>
<evidence type="ECO:0000256" key="2">
    <source>
        <dbReference type="SAM" id="Phobius"/>
    </source>
</evidence>